<protein>
    <submittedName>
        <fullName evidence="2">Uncharacterized protein</fullName>
    </submittedName>
</protein>
<organism evidence="2 3">
    <name type="scientific">Phyllosticta citrichinensis</name>
    <dbReference type="NCBI Taxonomy" id="1130410"/>
    <lineage>
        <taxon>Eukaryota</taxon>
        <taxon>Fungi</taxon>
        <taxon>Dikarya</taxon>
        <taxon>Ascomycota</taxon>
        <taxon>Pezizomycotina</taxon>
        <taxon>Dothideomycetes</taxon>
        <taxon>Dothideomycetes incertae sedis</taxon>
        <taxon>Botryosphaeriales</taxon>
        <taxon>Phyllostictaceae</taxon>
        <taxon>Phyllosticta</taxon>
    </lineage>
</organism>
<accession>A0ABR1XS57</accession>
<feature type="compositionally biased region" description="Polar residues" evidence="1">
    <location>
        <begin position="376"/>
        <end position="387"/>
    </location>
</feature>
<name>A0ABR1XS57_9PEZI</name>
<dbReference type="Proteomes" id="UP001456524">
    <property type="component" value="Unassembled WGS sequence"/>
</dbReference>
<feature type="compositionally biased region" description="Pro residues" evidence="1">
    <location>
        <begin position="412"/>
        <end position="429"/>
    </location>
</feature>
<evidence type="ECO:0000256" key="1">
    <source>
        <dbReference type="SAM" id="MobiDB-lite"/>
    </source>
</evidence>
<feature type="compositionally biased region" description="Polar residues" evidence="1">
    <location>
        <begin position="241"/>
        <end position="259"/>
    </location>
</feature>
<dbReference type="PANTHER" id="PTHR42354:SF1">
    <property type="entry name" value="C2H2-TYPE DOMAIN-CONTAINING PROTEIN"/>
    <property type="match status" value="1"/>
</dbReference>
<gene>
    <name evidence="2" type="ORF">IWX90DRAFT_262237</name>
</gene>
<feature type="region of interest" description="Disordered" evidence="1">
    <location>
        <begin position="576"/>
        <end position="605"/>
    </location>
</feature>
<feature type="compositionally biased region" description="Pro residues" evidence="1">
    <location>
        <begin position="296"/>
        <end position="310"/>
    </location>
</feature>
<sequence length="605" mass="64956">MAVEQAQGKVEASVFAIVTAFTSGLDVCRKLRDRRGKRKKSRKTDSSKAHPTPVLDCLDDELQLGKSLQRGPVEIQDRYQLNRSHAGERFAQGDAIAHASLTEVLLKLNTGLVAIISTFLCHGKDESNLDYKSLARLSDCSRSEAIDALDQLYRRLSQSQVNLDNRGPYCSSCQSPKHADCGSVVDLQSTRGQKPVEKKPSLLSVKQAPNGAAPPPPTKAPKTKGSQSRLVMVRPRKSRLKPSSTSPRSLSPDATTTVGAQRPPPPPKLHKLPKKKVFRSMTSLAAEPIPEHALPSSPPLPWSLMPPPYPGSFANHAHNRSNSALRRSHSYIHGPRNAAGGPPPKPPKIPLTPQQREQRTHEPTSNLLPYSPYPATLQTPVQPTSQRSHSRLLPQRHSSMPPIPLAERPAASSPPPKSQPTPPPPPPPAHSQSQPAPAQNHYYYHHQLTTTTNTTNTAAVAFPPPPPQTLKASAHPTPPPPPRRRSTVPVPASIYSFTSDSTKLGEIPMARWADGPWDVERAARLNAEAGWGGGLPASAAALVEGSKGGAAEGKGAGAGAGDVEVRKKRGGMFGALWRWGSSGSGNGSGSEKDKEKDRGRRGVKA</sequence>
<feature type="region of interest" description="Disordered" evidence="1">
    <location>
        <begin position="190"/>
        <end position="274"/>
    </location>
</feature>
<evidence type="ECO:0000313" key="3">
    <source>
        <dbReference type="Proteomes" id="UP001456524"/>
    </source>
</evidence>
<feature type="region of interest" description="Disordered" evidence="1">
    <location>
        <begin position="290"/>
        <end position="437"/>
    </location>
</feature>
<feature type="region of interest" description="Disordered" evidence="1">
    <location>
        <begin position="456"/>
        <end position="489"/>
    </location>
</feature>
<dbReference type="EMBL" id="JBBWUH010000006">
    <property type="protein sequence ID" value="KAK8164530.1"/>
    <property type="molecule type" value="Genomic_DNA"/>
</dbReference>
<reference evidence="2 3" key="1">
    <citation type="journal article" date="2022" name="G3 (Bethesda)">
        <title>Enemy or ally: a genomic approach to elucidate the lifestyle of Phyllosticta citrichinaensis.</title>
        <authorList>
            <person name="Buijs V.A."/>
            <person name="Groenewald J.Z."/>
            <person name="Haridas S."/>
            <person name="LaButti K.M."/>
            <person name="Lipzen A."/>
            <person name="Martin F.M."/>
            <person name="Barry K."/>
            <person name="Grigoriev I.V."/>
            <person name="Crous P.W."/>
            <person name="Seidl M.F."/>
        </authorList>
    </citation>
    <scope>NUCLEOTIDE SEQUENCE [LARGE SCALE GENOMIC DNA]</scope>
    <source>
        <strain evidence="2 3">CBS 129764</strain>
    </source>
</reference>
<keyword evidence="3" id="KW-1185">Reference proteome</keyword>
<evidence type="ECO:0000313" key="2">
    <source>
        <dbReference type="EMBL" id="KAK8164530.1"/>
    </source>
</evidence>
<proteinExistence type="predicted"/>
<feature type="compositionally biased region" description="Basic and acidic residues" evidence="1">
    <location>
        <begin position="590"/>
        <end position="605"/>
    </location>
</feature>
<feature type="compositionally biased region" description="Pro residues" evidence="1">
    <location>
        <begin position="341"/>
        <end position="350"/>
    </location>
</feature>
<comment type="caution">
    <text evidence="2">The sequence shown here is derived from an EMBL/GenBank/DDBJ whole genome shotgun (WGS) entry which is preliminary data.</text>
</comment>
<dbReference type="PANTHER" id="PTHR42354">
    <property type="entry name" value="C2H2-TYPE DOMAIN-CONTAINING PROTEIN"/>
    <property type="match status" value="1"/>
</dbReference>